<evidence type="ECO:0000313" key="7">
    <source>
        <dbReference type="EMBL" id="OGM64965.1"/>
    </source>
</evidence>
<evidence type="ECO:0000259" key="6">
    <source>
        <dbReference type="Pfam" id="PF08245"/>
    </source>
</evidence>
<proteinExistence type="predicted"/>
<name>A0A1F8BNM9_9BACT</name>
<evidence type="ECO:0000313" key="8">
    <source>
        <dbReference type="Proteomes" id="UP000176725"/>
    </source>
</evidence>
<feature type="domain" description="Mur ligase C-terminal" evidence="5">
    <location>
        <begin position="403"/>
        <end position="480"/>
    </location>
</feature>
<dbReference type="GO" id="GO:0016881">
    <property type="term" value="F:acid-amino acid ligase activity"/>
    <property type="evidence" value="ECO:0007669"/>
    <property type="project" value="InterPro"/>
</dbReference>
<evidence type="ECO:0000256" key="4">
    <source>
        <dbReference type="SAM" id="Phobius"/>
    </source>
</evidence>
<dbReference type="PANTHER" id="PTHR43024">
    <property type="entry name" value="UDP-N-ACETYLMURAMOYL-TRIPEPTIDE--D-ALANYL-D-ALANINE LIGASE"/>
    <property type="match status" value="1"/>
</dbReference>
<keyword evidence="4" id="KW-0472">Membrane</keyword>
<dbReference type="InterPro" id="IPR051046">
    <property type="entry name" value="MurCDEF_CellWall_CoF430Synth"/>
</dbReference>
<comment type="caution">
    <text evidence="7">The sequence shown here is derived from an EMBL/GenBank/DDBJ whole genome shotgun (WGS) entry which is preliminary data.</text>
</comment>
<dbReference type="InterPro" id="IPR036565">
    <property type="entry name" value="Mur-like_cat_sf"/>
</dbReference>
<protein>
    <recommendedName>
        <fullName evidence="9">Mur ligase central domain-containing protein</fullName>
    </recommendedName>
</protein>
<keyword evidence="3" id="KW-0067">ATP-binding</keyword>
<keyword evidence="4" id="KW-1133">Transmembrane helix</keyword>
<sequence length="536" mass="60934">MVETITLVIILFWLPQAIYQVLNWTYWWQVKEYRFDRFFVFLKTKDGKEKLDLIPIFLKLSILIIAIFKPLFIWLGLFLLILVDLKLFRETAQKSIRKPIVTERVKKILATCLLGIILTLLVYWYFNNIAFSLFIGEVLLLLSPLAGMLWTIPIVNKIKIEEIEKAQKVLKKIKPTVIGITGSYGKTTTKEFVAHFLSQKYETARTEGSENTEFGIARKTYKNVAKGTKFFVVEMGAYRVGEIKRLADIVHPQLGIITGIEEQHLSLFGSLENIKKAKFELIESLPRSGAAIFNYSNEYSQELVKWVRQLRTNLKVLTYYVRDKIEQGKSNADIESEVLSVDAEKVRFKVDYKGESKILSATLPGLHFLENLTCAILVARYFGVPWSNIKKACLNIAMPENTMDVYKTKAGSTIIDDTHNATPLAFESALKYLSYFRGKRKFVITGGIIELGNKTDSAHYEIGKIMAQTIDKVILTNDDYYSSVKSGLGNESGKLISGSENELQSEIGKIINLNDAVVLLEGRLPSRIMELIQSSK</sequence>
<organism evidence="7 8">
    <name type="scientific">Candidatus Woesebacteria bacterium RIFCSPLOWO2_01_FULL_39_25</name>
    <dbReference type="NCBI Taxonomy" id="1802521"/>
    <lineage>
        <taxon>Bacteria</taxon>
        <taxon>Candidatus Woeseibacteriota</taxon>
    </lineage>
</organism>
<gene>
    <name evidence="7" type="ORF">A2893_04905</name>
</gene>
<accession>A0A1F8BNM9</accession>
<dbReference type="Pfam" id="PF08245">
    <property type="entry name" value="Mur_ligase_M"/>
    <property type="match status" value="1"/>
</dbReference>
<dbReference type="EMBL" id="MGHH01000007">
    <property type="protein sequence ID" value="OGM64965.1"/>
    <property type="molecule type" value="Genomic_DNA"/>
</dbReference>
<dbReference type="Gene3D" id="3.90.190.20">
    <property type="entry name" value="Mur ligase, C-terminal domain"/>
    <property type="match status" value="1"/>
</dbReference>
<dbReference type="PANTHER" id="PTHR43024:SF1">
    <property type="entry name" value="UDP-N-ACETYLMURAMOYL-TRIPEPTIDE--D-ALANYL-D-ALANINE LIGASE"/>
    <property type="match status" value="1"/>
</dbReference>
<reference evidence="7 8" key="1">
    <citation type="journal article" date="2016" name="Nat. Commun.">
        <title>Thousands of microbial genomes shed light on interconnected biogeochemical processes in an aquifer system.</title>
        <authorList>
            <person name="Anantharaman K."/>
            <person name="Brown C.T."/>
            <person name="Hug L.A."/>
            <person name="Sharon I."/>
            <person name="Castelle C.J."/>
            <person name="Probst A.J."/>
            <person name="Thomas B.C."/>
            <person name="Singh A."/>
            <person name="Wilkins M.J."/>
            <person name="Karaoz U."/>
            <person name="Brodie E.L."/>
            <person name="Williams K.H."/>
            <person name="Hubbard S.S."/>
            <person name="Banfield J.F."/>
        </authorList>
    </citation>
    <scope>NUCLEOTIDE SEQUENCE [LARGE SCALE GENOMIC DNA]</scope>
</reference>
<evidence type="ECO:0008006" key="9">
    <source>
        <dbReference type="Google" id="ProtNLM"/>
    </source>
</evidence>
<evidence type="ECO:0000256" key="3">
    <source>
        <dbReference type="ARBA" id="ARBA00022840"/>
    </source>
</evidence>
<keyword evidence="2" id="KW-0547">Nucleotide-binding</keyword>
<keyword evidence="4" id="KW-0812">Transmembrane</keyword>
<feature type="transmembrane region" description="Helical" evidence="4">
    <location>
        <begin position="7"/>
        <end position="27"/>
    </location>
</feature>
<dbReference type="Pfam" id="PF02875">
    <property type="entry name" value="Mur_ligase_C"/>
    <property type="match status" value="1"/>
</dbReference>
<dbReference type="SUPFAM" id="SSF53623">
    <property type="entry name" value="MurD-like peptide ligases, catalytic domain"/>
    <property type="match status" value="1"/>
</dbReference>
<dbReference type="InterPro" id="IPR036615">
    <property type="entry name" value="Mur_ligase_C_dom_sf"/>
</dbReference>
<feature type="transmembrane region" description="Helical" evidence="4">
    <location>
        <begin position="132"/>
        <end position="155"/>
    </location>
</feature>
<dbReference type="Proteomes" id="UP000176725">
    <property type="component" value="Unassembled WGS sequence"/>
</dbReference>
<evidence type="ECO:0000256" key="2">
    <source>
        <dbReference type="ARBA" id="ARBA00022741"/>
    </source>
</evidence>
<feature type="domain" description="Mur ligase central" evidence="6">
    <location>
        <begin position="180"/>
        <end position="379"/>
    </location>
</feature>
<dbReference type="SUPFAM" id="SSF53244">
    <property type="entry name" value="MurD-like peptide ligases, peptide-binding domain"/>
    <property type="match status" value="1"/>
</dbReference>
<dbReference type="InterPro" id="IPR004101">
    <property type="entry name" value="Mur_ligase_C"/>
</dbReference>
<dbReference type="AlphaFoldDB" id="A0A1F8BNM9"/>
<dbReference type="Gene3D" id="3.40.1190.10">
    <property type="entry name" value="Mur-like, catalytic domain"/>
    <property type="match status" value="1"/>
</dbReference>
<feature type="transmembrane region" description="Helical" evidence="4">
    <location>
        <begin position="60"/>
        <end position="87"/>
    </location>
</feature>
<dbReference type="InterPro" id="IPR013221">
    <property type="entry name" value="Mur_ligase_cen"/>
</dbReference>
<dbReference type="STRING" id="1802521.A2893_04905"/>
<dbReference type="GO" id="GO:0005524">
    <property type="term" value="F:ATP binding"/>
    <property type="evidence" value="ECO:0007669"/>
    <property type="project" value="UniProtKB-KW"/>
</dbReference>
<keyword evidence="1" id="KW-0436">Ligase</keyword>
<evidence type="ECO:0000259" key="5">
    <source>
        <dbReference type="Pfam" id="PF02875"/>
    </source>
</evidence>
<evidence type="ECO:0000256" key="1">
    <source>
        <dbReference type="ARBA" id="ARBA00022598"/>
    </source>
</evidence>
<feature type="transmembrane region" description="Helical" evidence="4">
    <location>
        <begin position="108"/>
        <end position="126"/>
    </location>
</feature>